<accession>A0ABU5ZDT5</accession>
<reference evidence="2" key="1">
    <citation type="submission" date="2023-12" db="EMBL/GenBank/DDBJ databases">
        <title>Fervidustalea candida gen. nov., sp. nov., a novel member of the family Paenibacillaceae isolated from a geothermal area.</title>
        <authorList>
            <person name="Li W.-J."/>
            <person name="Jiao J.-Y."/>
            <person name="Chen Y."/>
        </authorList>
    </citation>
    <scope>NUCLEOTIDE SEQUENCE</scope>
    <source>
        <strain evidence="2">SYSU GA230002</strain>
    </source>
</reference>
<evidence type="ECO:0000313" key="2">
    <source>
        <dbReference type="EMBL" id="MEB3100664.1"/>
    </source>
</evidence>
<feature type="transmembrane region" description="Helical" evidence="1">
    <location>
        <begin position="33"/>
        <end position="52"/>
    </location>
</feature>
<protein>
    <recommendedName>
        <fullName evidence="4">DUF5668 domain-containing protein</fullName>
    </recommendedName>
</protein>
<evidence type="ECO:0008006" key="4">
    <source>
        <dbReference type="Google" id="ProtNLM"/>
    </source>
</evidence>
<name>A0ABU5ZDT5_9BACL</name>
<organism evidence="2 3">
    <name type="scientific">Ferviditalea candida</name>
    <dbReference type="NCBI Taxonomy" id="3108399"/>
    <lineage>
        <taxon>Bacteria</taxon>
        <taxon>Bacillati</taxon>
        <taxon>Bacillota</taxon>
        <taxon>Bacilli</taxon>
        <taxon>Bacillales</taxon>
        <taxon>Paenibacillaceae</taxon>
        <taxon>Ferviditalea</taxon>
    </lineage>
</organism>
<feature type="transmembrane region" description="Helical" evidence="1">
    <location>
        <begin position="86"/>
        <end position="105"/>
    </location>
</feature>
<feature type="transmembrane region" description="Helical" evidence="1">
    <location>
        <begin position="136"/>
        <end position="154"/>
    </location>
</feature>
<dbReference type="EMBL" id="JAYJLD010000003">
    <property type="protein sequence ID" value="MEB3100664.1"/>
    <property type="molecule type" value="Genomic_DNA"/>
</dbReference>
<dbReference type="RefSeq" id="WP_371752778.1">
    <property type="nucleotide sequence ID" value="NZ_JAYJLD010000003.1"/>
</dbReference>
<comment type="caution">
    <text evidence="2">The sequence shown here is derived from an EMBL/GenBank/DDBJ whole genome shotgun (WGS) entry which is preliminary data.</text>
</comment>
<feature type="transmembrane region" description="Helical" evidence="1">
    <location>
        <begin position="112"/>
        <end position="130"/>
    </location>
</feature>
<keyword evidence="3" id="KW-1185">Reference proteome</keyword>
<gene>
    <name evidence="2" type="ORF">VF724_03210</name>
</gene>
<feature type="transmembrane region" description="Helical" evidence="1">
    <location>
        <begin position="59"/>
        <end position="80"/>
    </location>
</feature>
<evidence type="ECO:0000256" key="1">
    <source>
        <dbReference type="SAM" id="Phobius"/>
    </source>
</evidence>
<feature type="transmembrane region" description="Helical" evidence="1">
    <location>
        <begin position="7"/>
        <end position="27"/>
    </location>
</feature>
<keyword evidence="1" id="KW-0472">Membrane</keyword>
<keyword evidence="1" id="KW-0812">Transmembrane</keyword>
<proteinExistence type="predicted"/>
<keyword evidence="1" id="KW-1133">Transmembrane helix</keyword>
<sequence length="160" mass="18003">MPRNSYASGMFLLIFGIFILLGKLGVIGFLISLLWPAVLLIPGLLLHWLYFARLLPSGMLIPAGMLTTYALMFFFANLFGWGMMKYIWPGFIFGAAVGFYEIYLFDRGSSRGFLMISVILAAVSAVFFGFTLLFGLGTYFIAFVLIISGAVMIYRRQRVW</sequence>
<evidence type="ECO:0000313" key="3">
    <source>
        <dbReference type="Proteomes" id="UP001310386"/>
    </source>
</evidence>
<dbReference type="Proteomes" id="UP001310386">
    <property type="component" value="Unassembled WGS sequence"/>
</dbReference>